<evidence type="ECO:0000256" key="1">
    <source>
        <dbReference type="SAM" id="MobiDB-lite"/>
    </source>
</evidence>
<feature type="region of interest" description="Disordered" evidence="1">
    <location>
        <begin position="278"/>
        <end position="319"/>
    </location>
</feature>
<feature type="transmembrane region" description="Helical" evidence="2">
    <location>
        <begin position="191"/>
        <end position="213"/>
    </location>
</feature>
<feature type="compositionally biased region" description="Basic residues" evidence="1">
    <location>
        <begin position="1"/>
        <end position="10"/>
    </location>
</feature>
<organism evidence="3 4">
    <name type="scientific">Pseudo-nitzschia multistriata</name>
    <dbReference type="NCBI Taxonomy" id="183589"/>
    <lineage>
        <taxon>Eukaryota</taxon>
        <taxon>Sar</taxon>
        <taxon>Stramenopiles</taxon>
        <taxon>Ochrophyta</taxon>
        <taxon>Bacillariophyta</taxon>
        <taxon>Bacillariophyceae</taxon>
        <taxon>Bacillariophycidae</taxon>
        <taxon>Bacillariales</taxon>
        <taxon>Bacillariaceae</taxon>
        <taxon>Pseudo-nitzschia</taxon>
    </lineage>
</organism>
<name>A0A448Z3B8_9STRA</name>
<gene>
    <name evidence="3" type="ORF">PSNMU_V1.4_AUG-EV-PASAV3_0032590</name>
</gene>
<feature type="region of interest" description="Disordered" evidence="1">
    <location>
        <begin position="1"/>
        <end position="23"/>
    </location>
</feature>
<keyword evidence="4" id="KW-1185">Reference proteome</keyword>
<feature type="compositionally biased region" description="Polar residues" evidence="1">
    <location>
        <begin position="309"/>
        <end position="319"/>
    </location>
</feature>
<dbReference type="Proteomes" id="UP000291116">
    <property type="component" value="Unassembled WGS sequence"/>
</dbReference>
<evidence type="ECO:0000313" key="4">
    <source>
        <dbReference type="Proteomes" id="UP000291116"/>
    </source>
</evidence>
<keyword evidence="2" id="KW-1133">Transmembrane helix</keyword>
<feature type="transmembrane region" description="Helical" evidence="2">
    <location>
        <begin position="245"/>
        <end position="264"/>
    </location>
</feature>
<sequence length="319" mass="35480">MIGRSQHHLPKVSSGDTSQCSLRGRKLSQRKTTNVGDINSTKRCFILTLAVASITFSILAIFSCSFFSYQEIDYFDNEVEKETSEAVTSYNPFEFFPAAGVGLFRYYMGDPSGMGFLMNNRMCFTYCDEFTDYQWLSSNNNNEETAHGNMDLWVVSRYCSILAPSFGLLAMIVLILEPYGFGFSGRCRGKLFRAFPFLIAAALQCGTFSVMYASPIMYSTSSEDQQQHFCFSSASNFQCRIDTGAVLSLSSAVMYSLLAVISMFSIRRTGRKECCASKIDTDDDSEDKGDIIGENSGDESEKQHEGVLQSDSNVSCESC</sequence>
<reference evidence="3 4" key="1">
    <citation type="submission" date="2019-01" db="EMBL/GenBank/DDBJ databases">
        <authorList>
            <person name="Ferrante I. M."/>
        </authorList>
    </citation>
    <scope>NUCLEOTIDE SEQUENCE [LARGE SCALE GENOMIC DNA]</scope>
    <source>
        <strain evidence="3 4">B856</strain>
    </source>
</reference>
<protein>
    <submittedName>
        <fullName evidence="3">Uncharacterized protein</fullName>
    </submittedName>
</protein>
<accession>A0A448Z3B8</accession>
<proteinExistence type="predicted"/>
<evidence type="ECO:0000256" key="2">
    <source>
        <dbReference type="SAM" id="Phobius"/>
    </source>
</evidence>
<dbReference type="EMBL" id="CAACVS010000093">
    <property type="protein sequence ID" value="VEU36553.1"/>
    <property type="molecule type" value="Genomic_DNA"/>
</dbReference>
<feature type="transmembrane region" description="Helical" evidence="2">
    <location>
        <begin position="44"/>
        <end position="69"/>
    </location>
</feature>
<keyword evidence="2" id="KW-0472">Membrane</keyword>
<evidence type="ECO:0000313" key="3">
    <source>
        <dbReference type="EMBL" id="VEU36553.1"/>
    </source>
</evidence>
<dbReference type="AlphaFoldDB" id="A0A448Z3B8"/>
<keyword evidence="2" id="KW-0812">Transmembrane</keyword>
<feature type="transmembrane region" description="Helical" evidence="2">
    <location>
        <begin position="161"/>
        <end position="179"/>
    </location>
</feature>